<keyword evidence="2 3" id="KW-0802">TPR repeat</keyword>
<name>A0ABW6A5P1_9BACT</name>
<proteinExistence type="predicted"/>
<gene>
    <name evidence="4" type="ORF">ACFS6H_12820</name>
</gene>
<dbReference type="SUPFAM" id="SSF48452">
    <property type="entry name" value="TPR-like"/>
    <property type="match status" value="7"/>
</dbReference>
<dbReference type="EMBL" id="JBHUOZ010000003">
    <property type="protein sequence ID" value="MFD2920602.1"/>
    <property type="molecule type" value="Genomic_DNA"/>
</dbReference>
<evidence type="ECO:0000256" key="2">
    <source>
        <dbReference type="ARBA" id="ARBA00022803"/>
    </source>
</evidence>
<dbReference type="RefSeq" id="WP_386099274.1">
    <property type="nucleotide sequence ID" value="NZ_JBHUOZ010000003.1"/>
</dbReference>
<protein>
    <submittedName>
        <fullName evidence="4">Tetratricopeptide repeat protein</fullName>
    </submittedName>
</protein>
<dbReference type="SMART" id="SM00028">
    <property type="entry name" value="TPR"/>
    <property type="match status" value="12"/>
</dbReference>
<dbReference type="InterPro" id="IPR051012">
    <property type="entry name" value="CellSynth/LPSAsmb/PSIAsmb"/>
</dbReference>
<sequence length="1010" mass="114626">MKKICLLVGAVATVYMAHGQQTRFYTDPNDRFKEAKEYFQKEQYSLAYPIFKELKAGTAETQTVNQPVTTQELNYYTLVCGLKQNEETAVNKAIDYIDLEKNSARSQMMAYHLGEYYFREKKYREAANFYEQANIANLSNSDISNMKFHQGYAYFTMQQFDRARPLFNTVRNLKDDPNYLDANYYYGILAFKEAKYTDALQSFKVVENEDGYGTVVPYYIAQIYYIQGKKEEALKYAEEKIKKGESQFYDLELKQMIGHAYFEQKEYAKALPYLEDYVAKTEKVRREDIYELSYCYYQTGKLSKAIEGFKQLSGKEDPLSQHAMYLLGDAYLKTGQKANARNAFLFCTANSSNAEQKEIAKFQYAKLSYELGYQDEALNSLKSFLAEYPKSTYNTEAQELLVAVLANTNNYKDALVLIDGLKTPTENAKRLYPRILYGRSTELVNDGRFAEANTLLDKALKDPYNGSVLPLVSFWKAELAYRTNKTDEAIKYYNAYLDGGSPSSGEATPVAARYNLGYCYLRKENYPVALDHFEPIGKNASLRSDGLTQDAYLRTGDCYFMMKNYSKAKVIYDNVIKFSWPAEDYATFQNAMIAGIKSTSEKRSLMTTMTRKFPESSLVTDANMEIANSLISDEKYAEAITFLDKVVRQSGNASLKPEALLKMGIAAYNMNNSADAVKYYKALIGQYPNSPEAADAIENIKVVYVNDNRPEEYAAYMKQVGKPISVDTEDSLTYYVGDNHYQAGNVNAALTAYNNYLQKFPNGAYAIDANYFRGEIYSDKKDWNNALAAYTYVANNAPNKYAEPAVLEAARLNFFEKKDYATAESYYKQLNELASSQENKLEAMRGLLRSQYQLKKWTDAVDNAKNLTAAKGSSSDDKALANMAIAKSYQVEGNYNQAIATFKNVVSQNKAALAAEARYEIANCWLAIDKLTDAEKAAFETINKSGSYGYWVTKSYILLGDIYFKQKDYFNAKATFQSVVDNSLDADLQAEAKTKLAQATAEEQKASRFN</sequence>
<dbReference type="PROSITE" id="PS50005">
    <property type="entry name" value="TPR"/>
    <property type="match status" value="1"/>
</dbReference>
<evidence type="ECO:0000313" key="5">
    <source>
        <dbReference type="Proteomes" id="UP001597511"/>
    </source>
</evidence>
<evidence type="ECO:0000256" key="3">
    <source>
        <dbReference type="PROSITE-ProRule" id="PRU00339"/>
    </source>
</evidence>
<dbReference type="Pfam" id="PF13174">
    <property type="entry name" value="TPR_6"/>
    <property type="match status" value="4"/>
</dbReference>
<dbReference type="Gene3D" id="1.25.40.10">
    <property type="entry name" value="Tetratricopeptide repeat domain"/>
    <property type="match status" value="8"/>
</dbReference>
<dbReference type="PANTHER" id="PTHR45586:SF1">
    <property type="entry name" value="LIPOPOLYSACCHARIDE ASSEMBLY PROTEIN B"/>
    <property type="match status" value="1"/>
</dbReference>
<dbReference type="InterPro" id="IPR011990">
    <property type="entry name" value="TPR-like_helical_dom_sf"/>
</dbReference>
<organism evidence="4 5">
    <name type="scientific">Terrimonas rubra</name>
    <dbReference type="NCBI Taxonomy" id="1035890"/>
    <lineage>
        <taxon>Bacteria</taxon>
        <taxon>Pseudomonadati</taxon>
        <taxon>Bacteroidota</taxon>
        <taxon>Chitinophagia</taxon>
        <taxon>Chitinophagales</taxon>
        <taxon>Chitinophagaceae</taxon>
        <taxon>Terrimonas</taxon>
    </lineage>
</organism>
<dbReference type="PANTHER" id="PTHR45586">
    <property type="entry name" value="TPR REPEAT-CONTAINING PROTEIN PA4667"/>
    <property type="match status" value="1"/>
</dbReference>
<dbReference type="Pfam" id="PF13432">
    <property type="entry name" value="TPR_16"/>
    <property type="match status" value="4"/>
</dbReference>
<reference evidence="5" key="1">
    <citation type="journal article" date="2019" name="Int. J. Syst. Evol. Microbiol.">
        <title>The Global Catalogue of Microorganisms (GCM) 10K type strain sequencing project: providing services to taxonomists for standard genome sequencing and annotation.</title>
        <authorList>
            <consortium name="The Broad Institute Genomics Platform"/>
            <consortium name="The Broad Institute Genome Sequencing Center for Infectious Disease"/>
            <person name="Wu L."/>
            <person name="Ma J."/>
        </authorList>
    </citation>
    <scope>NUCLEOTIDE SEQUENCE [LARGE SCALE GENOMIC DNA]</scope>
    <source>
        <strain evidence="5">KCTC 23299</strain>
    </source>
</reference>
<dbReference type="InterPro" id="IPR019734">
    <property type="entry name" value="TPR_rpt"/>
</dbReference>
<evidence type="ECO:0000256" key="1">
    <source>
        <dbReference type="ARBA" id="ARBA00022737"/>
    </source>
</evidence>
<evidence type="ECO:0000313" key="4">
    <source>
        <dbReference type="EMBL" id="MFD2920602.1"/>
    </source>
</evidence>
<keyword evidence="5" id="KW-1185">Reference proteome</keyword>
<comment type="caution">
    <text evidence="4">The sequence shown here is derived from an EMBL/GenBank/DDBJ whole genome shotgun (WGS) entry which is preliminary data.</text>
</comment>
<dbReference type="Proteomes" id="UP001597511">
    <property type="component" value="Unassembled WGS sequence"/>
</dbReference>
<keyword evidence="1" id="KW-0677">Repeat</keyword>
<feature type="repeat" description="TPR" evidence="3">
    <location>
        <begin position="657"/>
        <end position="690"/>
    </location>
</feature>
<accession>A0ABW6A5P1</accession>